<dbReference type="RefSeq" id="WP_132228917.1">
    <property type="nucleotide sequence ID" value="NZ_NRRH01000040.1"/>
</dbReference>
<feature type="region of interest" description="Disordered" evidence="1">
    <location>
        <begin position="97"/>
        <end position="155"/>
    </location>
</feature>
<feature type="region of interest" description="Disordered" evidence="1">
    <location>
        <begin position="194"/>
        <end position="225"/>
    </location>
</feature>
<evidence type="ECO:0000313" key="3">
    <source>
        <dbReference type="EMBL" id="TCW38592.1"/>
    </source>
</evidence>
<protein>
    <submittedName>
        <fullName evidence="3">Uncharacterized protein</fullName>
    </submittedName>
</protein>
<evidence type="ECO:0000256" key="1">
    <source>
        <dbReference type="SAM" id="MobiDB-lite"/>
    </source>
</evidence>
<organism evidence="3 4">
    <name type="scientific">Marichromatium gracile</name>
    <name type="common">Chromatium gracile</name>
    <dbReference type="NCBI Taxonomy" id="1048"/>
    <lineage>
        <taxon>Bacteria</taxon>
        <taxon>Pseudomonadati</taxon>
        <taxon>Pseudomonadota</taxon>
        <taxon>Gammaproteobacteria</taxon>
        <taxon>Chromatiales</taxon>
        <taxon>Chromatiaceae</taxon>
        <taxon>Marichromatium</taxon>
    </lineage>
</organism>
<feature type="compositionally biased region" description="Polar residues" evidence="1">
    <location>
        <begin position="143"/>
        <end position="153"/>
    </location>
</feature>
<evidence type="ECO:0000256" key="2">
    <source>
        <dbReference type="SAM" id="Phobius"/>
    </source>
</evidence>
<comment type="caution">
    <text evidence="3">The sequence shown here is derived from an EMBL/GenBank/DDBJ whole genome shotgun (WGS) entry which is preliminary data.</text>
</comment>
<keyword evidence="2" id="KW-0472">Membrane</keyword>
<sequence>MKQLLNLFDRLRRLDWERLLVRTVLVATLLGGVYVYLVDFHPEWWTQAKREAPSLAPIGRVVHAPEVVPAVETQSASETPDVDAEPEASALVDEIEPAQSEETGRAAAVEVAAPDPDAETRDDDGETLETLTVKTEAVEPATSVDTSTDQADTSGAAADGAVALEPTEDAVPAAPPVAPQTPWYPPQGYYPPRHPAAPYPPHGGMPAPYPPHHPVQHPHPGGWGY</sequence>
<accession>A0A4R4AH23</accession>
<feature type="transmembrane region" description="Helical" evidence="2">
    <location>
        <begin position="20"/>
        <end position="37"/>
    </location>
</feature>
<dbReference type="AlphaFoldDB" id="A0A4R4AH23"/>
<proteinExistence type="predicted"/>
<keyword evidence="2" id="KW-1133">Transmembrane helix</keyword>
<dbReference type="Proteomes" id="UP000295247">
    <property type="component" value="Unassembled WGS sequence"/>
</dbReference>
<feature type="compositionally biased region" description="Acidic residues" evidence="1">
    <location>
        <begin position="116"/>
        <end position="127"/>
    </location>
</feature>
<dbReference type="EMBL" id="SMDC01000002">
    <property type="protein sequence ID" value="TCW38592.1"/>
    <property type="molecule type" value="Genomic_DNA"/>
</dbReference>
<reference evidence="3 4" key="1">
    <citation type="submission" date="2019-03" db="EMBL/GenBank/DDBJ databases">
        <title>Genomic Encyclopedia of Type Strains, Phase IV (KMG-IV): sequencing the most valuable type-strain genomes for metagenomic binning, comparative biology and taxonomic classification.</title>
        <authorList>
            <person name="Goeker M."/>
        </authorList>
    </citation>
    <scope>NUCLEOTIDE SEQUENCE [LARGE SCALE GENOMIC DNA]</scope>
    <source>
        <strain evidence="3 4">DSM 203</strain>
    </source>
</reference>
<feature type="compositionally biased region" description="Low complexity" evidence="1">
    <location>
        <begin position="106"/>
        <end position="115"/>
    </location>
</feature>
<keyword evidence="2" id="KW-0812">Transmembrane</keyword>
<evidence type="ECO:0000313" key="4">
    <source>
        <dbReference type="Proteomes" id="UP000295247"/>
    </source>
</evidence>
<feature type="compositionally biased region" description="Pro residues" evidence="1">
    <location>
        <begin position="194"/>
        <end position="213"/>
    </location>
</feature>
<gene>
    <name evidence="3" type="ORF">EDC29_102488</name>
</gene>
<name>A0A4R4AH23_MARGR</name>